<dbReference type="PROSITE" id="PS50113">
    <property type="entry name" value="PAC"/>
    <property type="match status" value="1"/>
</dbReference>
<dbReference type="PRINTS" id="PR00344">
    <property type="entry name" value="BCTRLSENSOR"/>
</dbReference>
<proteinExistence type="predicted"/>
<dbReference type="EC" id="2.7.13.3" evidence="2"/>
<name>A0A2T9J7M1_9CAUL</name>
<feature type="transmembrane region" description="Helical" evidence="11">
    <location>
        <begin position="72"/>
        <end position="88"/>
    </location>
</feature>
<dbReference type="PROSITE" id="PS50112">
    <property type="entry name" value="PAS"/>
    <property type="match status" value="1"/>
</dbReference>
<keyword evidence="16" id="KW-1185">Reference proteome</keyword>
<comment type="caution">
    <text evidence="15">The sequence shown here is derived from an EMBL/GenBank/DDBJ whole genome shotgun (WGS) entry which is preliminary data.</text>
</comment>
<keyword evidence="6 15" id="KW-0418">Kinase</keyword>
<evidence type="ECO:0000256" key="7">
    <source>
        <dbReference type="ARBA" id="ARBA00022840"/>
    </source>
</evidence>
<keyword evidence="5" id="KW-0547">Nucleotide-binding</keyword>
<dbReference type="Gene3D" id="3.30.565.10">
    <property type="entry name" value="Histidine kinase-like ATPase, C-terminal domain"/>
    <property type="match status" value="1"/>
</dbReference>
<organism evidence="15 16">
    <name type="scientific">Caulobacter radicis</name>
    <dbReference type="NCBI Taxonomy" id="2172650"/>
    <lineage>
        <taxon>Bacteria</taxon>
        <taxon>Pseudomonadati</taxon>
        <taxon>Pseudomonadota</taxon>
        <taxon>Alphaproteobacteria</taxon>
        <taxon>Caulobacterales</taxon>
        <taxon>Caulobacteraceae</taxon>
        <taxon>Caulobacter</taxon>
    </lineage>
</organism>
<dbReference type="InterPro" id="IPR005467">
    <property type="entry name" value="His_kinase_dom"/>
</dbReference>
<dbReference type="CDD" id="cd00130">
    <property type="entry name" value="PAS"/>
    <property type="match status" value="1"/>
</dbReference>
<dbReference type="SMART" id="SM00091">
    <property type="entry name" value="PAS"/>
    <property type="match status" value="1"/>
</dbReference>
<evidence type="ECO:0000259" key="14">
    <source>
        <dbReference type="PROSITE" id="PS50113"/>
    </source>
</evidence>
<keyword evidence="8" id="KW-0902">Two-component regulatory system</keyword>
<dbReference type="EMBL" id="QDKP01000049">
    <property type="protein sequence ID" value="PVM77522.1"/>
    <property type="molecule type" value="Genomic_DNA"/>
</dbReference>
<dbReference type="PROSITE" id="PS50109">
    <property type="entry name" value="HIS_KIN"/>
    <property type="match status" value="1"/>
</dbReference>
<evidence type="ECO:0000256" key="9">
    <source>
        <dbReference type="ARBA" id="ARBA00059827"/>
    </source>
</evidence>
<dbReference type="Pfam" id="PF02518">
    <property type="entry name" value="HATPase_c"/>
    <property type="match status" value="1"/>
</dbReference>
<evidence type="ECO:0000313" key="16">
    <source>
        <dbReference type="Proteomes" id="UP000244913"/>
    </source>
</evidence>
<dbReference type="Gene3D" id="6.10.250.2580">
    <property type="match status" value="1"/>
</dbReference>
<dbReference type="SMART" id="SM00388">
    <property type="entry name" value="HisKA"/>
    <property type="match status" value="1"/>
</dbReference>
<evidence type="ECO:0000256" key="4">
    <source>
        <dbReference type="ARBA" id="ARBA00022679"/>
    </source>
</evidence>
<dbReference type="InterPro" id="IPR000700">
    <property type="entry name" value="PAS-assoc_C"/>
</dbReference>
<evidence type="ECO:0000256" key="3">
    <source>
        <dbReference type="ARBA" id="ARBA00022553"/>
    </source>
</evidence>
<accession>A0A2T9J7M1</accession>
<dbReference type="Pfam" id="PF00989">
    <property type="entry name" value="PAS"/>
    <property type="match status" value="1"/>
</dbReference>
<dbReference type="CDD" id="cd00082">
    <property type="entry name" value="HisKA"/>
    <property type="match status" value="1"/>
</dbReference>
<dbReference type="InterPro" id="IPR003661">
    <property type="entry name" value="HisK_dim/P_dom"/>
</dbReference>
<dbReference type="InterPro" id="IPR035965">
    <property type="entry name" value="PAS-like_dom_sf"/>
</dbReference>
<gene>
    <name evidence="15" type="ORF">DDF65_16490</name>
</gene>
<feature type="domain" description="PAS" evidence="13">
    <location>
        <begin position="134"/>
        <end position="204"/>
    </location>
</feature>
<dbReference type="GO" id="GO:0000155">
    <property type="term" value="F:phosphorelay sensor kinase activity"/>
    <property type="evidence" value="ECO:0007669"/>
    <property type="project" value="InterPro"/>
</dbReference>
<feature type="domain" description="PAC" evidence="14">
    <location>
        <begin position="202"/>
        <end position="261"/>
    </location>
</feature>
<keyword evidence="3" id="KW-0597">Phosphoprotein</keyword>
<keyword evidence="4" id="KW-0808">Transferase</keyword>
<evidence type="ECO:0000256" key="1">
    <source>
        <dbReference type="ARBA" id="ARBA00000085"/>
    </source>
</evidence>
<evidence type="ECO:0000256" key="2">
    <source>
        <dbReference type="ARBA" id="ARBA00012438"/>
    </source>
</evidence>
<dbReference type="GO" id="GO:0006355">
    <property type="term" value="P:regulation of DNA-templated transcription"/>
    <property type="evidence" value="ECO:0007669"/>
    <property type="project" value="InterPro"/>
</dbReference>
<dbReference type="GO" id="GO:0005524">
    <property type="term" value="F:ATP binding"/>
    <property type="evidence" value="ECO:0007669"/>
    <property type="project" value="UniProtKB-KW"/>
</dbReference>
<dbReference type="FunFam" id="3.30.450.20:FF:000060">
    <property type="entry name" value="Sensor protein FixL"/>
    <property type="match status" value="1"/>
</dbReference>
<evidence type="ECO:0000256" key="11">
    <source>
        <dbReference type="SAM" id="Phobius"/>
    </source>
</evidence>
<dbReference type="InterPro" id="IPR004358">
    <property type="entry name" value="Sig_transdc_His_kin-like_C"/>
</dbReference>
<dbReference type="SUPFAM" id="SSF47384">
    <property type="entry name" value="Homodimeric domain of signal transducing histidine kinase"/>
    <property type="match status" value="1"/>
</dbReference>
<dbReference type="PANTHER" id="PTHR43065:SF10">
    <property type="entry name" value="PEROXIDE STRESS-ACTIVATED HISTIDINE KINASE MAK3"/>
    <property type="match status" value="1"/>
</dbReference>
<reference evidence="15 16" key="1">
    <citation type="submission" date="2018-04" db="EMBL/GenBank/DDBJ databases">
        <title>The genome sequence of Caulobacter sp. 736.</title>
        <authorList>
            <person name="Gao J."/>
            <person name="Sun J."/>
        </authorList>
    </citation>
    <scope>NUCLEOTIDE SEQUENCE [LARGE SCALE GENOMIC DNA]</scope>
    <source>
        <strain evidence="15 16">736</strain>
    </source>
</reference>
<feature type="transmembrane region" description="Helical" evidence="11">
    <location>
        <begin position="21"/>
        <end position="42"/>
    </location>
</feature>
<comment type="catalytic activity">
    <reaction evidence="1">
        <text>ATP + protein L-histidine = ADP + protein N-phospho-L-histidine.</text>
        <dbReference type="EC" id="2.7.13.3"/>
    </reaction>
</comment>
<comment type="function">
    <text evidence="9">Putative oxygen sensor; modulates the activity of FixJ, a transcriptional activator of nitrogen fixation fixK gene. FixL probably acts as a kinase that phosphorylates FixJ.</text>
</comment>
<dbReference type="Pfam" id="PF00512">
    <property type="entry name" value="HisKA"/>
    <property type="match status" value="1"/>
</dbReference>
<dbReference type="InterPro" id="IPR036890">
    <property type="entry name" value="HATPase_C_sf"/>
</dbReference>
<dbReference type="Gene3D" id="3.30.450.20">
    <property type="entry name" value="PAS domain"/>
    <property type="match status" value="1"/>
</dbReference>
<dbReference type="InterPro" id="IPR000014">
    <property type="entry name" value="PAS"/>
</dbReference>
<evidence type="ECO:0000256" key="6">
    <source>
        <dbReference type="ARBA" id="ARBA00022777"/>
    </source>
</evidence>
<dbReference type="Proteomes" id="UP000244913">
    <property type="component" value="Unassembled WGS sequence"/>
</dbReference>
<keyword evidence="11" id="KW-1133">Transmembrane helix</keyword>
<feature type="transmembrane region" description="Helical" evidence="11">
    <location>
        <begin position="94"/>
        <end position="113"/>
    </location>
</feature>
<dbReference type="InterPro" id="IPR003594">
    <property type="entry name" value="HATPase_dom"/>
</dbReference>
<protein>
    <recommendedName>
        <fullName evidence="10">Sensor protein FixL</fullName>
        <ecNumber evidence="2">2.7.13.3</ecNumber>
    </recommendedName>
</protein>
<evidence type="ECO:0000259" key="12">
    <source>
        <dbReference type="PROSITE" id="PS50109"/>
    </source>
</evidence>
<dbReference type="NCBIfam" id="TIGR00229">
    <property type="entry name" value="sensory_box"/>
    <property type="match status" value="1"/>
</dbReference>
<keyword evidence="11" id="KW-0812">Transmembrane</keyword>
<evidence type="ECO:0000313" key="15">
    <source>
        <dbReference type="EMBL" id="PVM77522.1"/>
    </source>
</evidence>
<feature type="domain" description="Histidine kinase" evidence="12">
    <location>
        <begin position="281"/>
        <end position="493"/>
    </location>
</feature>
<dbReference type="Gene3D" id="1.10.287.130">
    <property type="match status" value="1"/>
</dbReference>
<dbReference type="SUPFAM" id="SSF55874">
    <property type="entry name" value="ATPase domain of HSP90 chaperone/DNA topoisomerase II/histidine kinase"/>
    <property type="match status" value="1"/>
</dbReference>
<evidence type="ECO:0000256" key="8">
    <source>
        <dbReference type="ARBA" id="ARBA00023012"/>
    </source>
</evidence>
<dbReference type="AlphaFoldDB" id="A0A2T9J7M1"/>
<evidence type="ECO:0000259" key="13">
    <source>
        <dbReference type="PROSITE" id="PS50112"/>
    </source>
</evidence>
<dbReference type="InterPro" id="IPR036097">
    <property type="entry name" value="HisK_dim/P_sf"/>
</dbReference>
<dbReference type="PANTHER" id="PTHR43065">
    <property type="entry name" value="SENSOR HISTIDINE KINASE"/>
    <property type="match status" value="1"/>
</dbReference>
<keyword evidence="11" id="KW-0472">Membrane</keyword>
<dbReference type="InterPro" id="IPR013767">
    <property type="entry name" value="PAS_fold"/>
</dbReference>
<keyword evidence="7" id="KW-0067">ATP-binding</keyword>
<dbReference type="SUPFAM" id="SSF55785">
    <property type="entry name" value="PYP-like sensor domain (PAS domain)"/>
    <property type="match status" value="1"/>
</dbReference>
<evidence type="ECO:0000256" key="10">
    <source>
        <dbReference type="ARBA" id="ARBA00070616"/>
    </source>
</evidence>
<evidence type="ECO:0000256" key="5">
    <source>
        <dbReference type="ARBA" id="ARBA00022741"/>
    </source>
</evidence>
<dbReference type="SMART" id="SM00387">
    <property type="entry name" value="HATPase_c"/>
    <property type="match status" value="1"/>
</dbReference>
<sequence length="498" mass="53902">MLRSPTTPLAAPLPAPDRREMILRTAVVAGIAAGGLLLRLAFEPVLGERGLYLFFFPTIVAAAALRGLKGGLAAIVLTTALFIALTALRRPLEAGDYVGAALYAAVGASIGVGGERFVRERRRAAAVTDDLRMREAHLASILDTVPEAMVLIDEKGRMRAFSTTAQRLFGWTAEEVLGRNVSLLMPEPYRSAHDGYLRRYYDTGERRIIGLGRVVIGERKDGSTFPMELAVGEIQTGGGRLFTGFVRDLTETQRTQARLQELQGELVHIARLTSMGEMASALAHEINQPLSAIANYLKGARRLAENEALDRELLRDALTKANDQTLRAGDIIRRLRDFVARGETERAVESLQRLVEEAAALALVGARQIGVDVRFDYGADENVLVDRVQVQQVVVNLVRNALDALEDAPRRQLTITVGRSGEDALVVVGDTGAGIAPQIRDQLFAPFMTTKRTGMGVGLSISRTIIEAHGGRLWAEDSPGGGATFKFTLKTAEADLGA</sequence>